<protein>
    <recommendedName>
        <fullName evidence="2">PA14 domain-containing protein</fullName>
    </recommendedName>
</protein>
<keyword evidence="4" id="KW-1185">Reference proteome</keyword>
<dbReference type="SUPFAM" id="SSF56988">
    <property type="entry name" value="Anthrax protective antigen"/>
    <property type="match status" value="1"/>
</dbReference>
<evidence type="ECO:0000313" key="3">
    <source>
        <dbReference type="EMBL" id="AET37949.1"/>
    </source>
</evidence>
<dbReference type="OMA" id="PEYMGYK"/>
<dbReference type="Gene3D" id="2.60.120.1560">
    <property type="match status" value="1"/>
</dbReference>
<dbReference type="InterPro" id="IPR018871">
    <property type="entry name" value="GLEYA_adhesin_domain"/>
</dbReference>
<dbReference type="Proteomes" id="UP000006790">
    <property type="component" value="Chromosome 2"/>
</dbReference>
<accession>G8JP44</accession>
<dbReference type="EMBL" id="CP002498">
    <property type="protein sequence ID" value="AET37949.1"/>
    <property type="molecule type" value="Genomic_DNA"/>
</dbReference>
<proteinExistence type="predicted"/>
<reference evidence="4" key="1">
    <citation type="journal article" date="2012" name="G3 (Bethesda)">
        <title>Pichia sorbitophila, an interspecies yeast hybrid reveals early steps of genome resolution following polyploidization.</title>
        <authorList>
            <person name="Leh Louis V."/>
            <person name="Despons L."/>
            <person name="Friedrich A."/>
            <person name="Martin T."/>
            <person name="Durrens P."/>
            <person name="Casaregola S."/>
            <person name="Neuveglise C."/>
            <person name="Fairhead C."/>
            <person name="Marck C."/>
            <person name="Cruz J.A."/>
            <person name="Straub M.L."/>
            <person name="Kugler V."/>
            <person name="Sacerdot C."/>
            <person name="Uzunov Z."/>
            <person name="Thierry A."/>
            <person name="Weiss S."/>
            <person name="Bleykasten C."/>
            <person name="De Montigny J."/>
            <person name="Jacques N."/>
            <person name="Jung P."/>
            <person name="Lemaire M."/>
            <person name="Mallet S."/>
            <person name="Morel G."/>
            <person name="Richard G.F."/>
            <person name="Sarkar A."/>
            <person name="Savel G."/>
            <person name="Schacherer J."/>
            <person name="Seret M.L."/>
            <person name="Talla E."/>
            <person name="Samson G."/>
            <person name="Jubin C."/>
            <person name="Poulain J."/>
            <person name="Vacherie B."/>
            <person name="Barbe V."/>
            <person name="Pelletier E."/>
            <person name="Sherman D.J."/>
            <person name="Westhof E."/>
            <person name="Weissenbach J."/>
            <person name="Baret P.V."/>
            <person name="Wincker P."/>
            <person name="Gaillardin C."/>
            <person name="Dujon B."/>
            <person name="Souciet J.L."/>
        </authorList>
    </citation>
    <scope>NUCLEOTIDE SEQUENCE [LARGE SCALE GENOMIC DNA]</scope>
    <source>
        <strain evidence="4">CBS 270.75 / DBVPG 7215 / KCTC 17166 / NRRL Y-17582</strain>
    </source>
</reference>
<dbReference type="OrthoDB" id="4070235at2759"/>
<dbReference type="AlphaFoldDB" id="G8JP44"/>
<feature type="signal peptide" evidence="1">
    <location>
        <begin position="1"/>
        <end position="17"/>
    </location>
</feature>
<dbReference type="RefSeq" id="XP_003644766.1">
    <property type="nucleotide sequence ID" value="XM_003644718.1"/>
</dbReference>
<dbReference type="HOGENOM" id="CLU_1026836_0_0_1"/>
<feature type="chain" id="PRO_5003510836" description="PA14 domain-containing protein" evidence="1">
    <location>
        <begin position="18"/>
        <end position="304"/>
    </location>
</feature>
<evidence type="ECO:0000256" key="1">
    <source>
        <dbReference type="SAM" id="SignalP"/>
    </source>
</evidence>
<dbReference type="PROSITE" id="PS51820">
    <property type="entry name" value="PA14"/>
    <property type="match status" value="1"/>
</dbReference>
<evidence type="ECO:0000259" key="2">
    <source>
        <dbReference type="PROSITE" id="PS51820"/>
    </source>
</evidence>
<dbReference type="STRING" id="931890.G8JP44"/>
<dbReference type="Pfam" id="PF10528">
    <property type="entry name" value="GLEYA"/>
    <property type="match status" value="1"/>
</dbReference>
<sequence>MNSLLLLLWTVVTAVFAQSTNSGYLPGCDPVSLNPSLVLREGFDITYYNYPWRSYNYQINRGVPDRVTYLTSEYINGGYANYERLGSSTGVTNLTFRYTFGEGRGREIVQGTLPDNYHLPQTINISNFAYLATGYFRADQDGVYNFTLDFVDDFAVASFGSGRAFTCCNEQRSLTNPTEFQLNATWSRSAPEGRSSAPVRLQRGVYYPVRLFYVNTNNWGGISLTYTDPSGQHHDVFENSVFQFNDQDESCPAQIATTTVPYDGSETVTAYTTLSTYTNSLNEETTGEVVVINTPYGHLTTHYY</sequence>
<keyword evidence="1" id="KW-0732">Signal</keyword>
<evidence type="ECO:0000313" key="4">
    <source>
        <dbReference type="Proteomes" id="UP000006790"/>
    </source>
</evidence>
<dbReference type="GeneID" id="11471816"/>
<dbReference type="eggNOG" id="ENOG502QPQC">
    <property type="taxonomic scope" value="Eukaryota"/>
</dbReference>
<feature type="domain" description="PA14" evidence="2">
    <location>
        <begin position="73"/>
        <end position="240"/>
    </location>
</feature>
<organism evidence="3 4">
    <name type="scientific">Eremothecium cymbalariae (strain CBS 270.75 / DBVPG 7215 / KCTC 17166 / NRRL Y-17582)</name>
    <name type="common">Yeast</name>
    <dbReference type="NCBI Taxonomy" id="931890"/>
    <lineage>
        <taxon>Eukaryota</taxon>
        <taxon>Fungi</taxon>
        <taxon>Dikarya</taxon>
        <taxon>Ascomycota</taxon>
        <taxon>Saccharomycotina</taxon>
        <taxon>Saccharomycetes</taxon>
        <taxon>Saccharomycetales</taxon>
        <taxon>Saccharomycetaceae</taxon>
        <taxon>Eremothecium</taxon>
    </lineage>
</organism>
<name>G8JP44_ERECY</name>
<dbReference type="InParanoid" id="G8JP44"/>
<gene>
    <name evidence="3" type="ordered locus">Ecym_2200</name>
</gene>
<dbReference type="KEGG" id="erc:Ecym_2200"/>
<dbReference type="InterPro" id="IPR037524">
    <property type="entry name" value="PA14/GLEYA"/>
</dbReference>